<dbReference type="InterPro" id="IPR001633">
    <property type="entry name" value="EAL_dom"/>
</dbReference>
<dbReference type="FunFam" id="3.20.20.450:FF:000001">
    <property type="entry name" value="Cyclic di-GMP phosphodiesterase yahA"/>
    <property type="match status" value="1"/>
</dbReference>
<name>A0A0U5B425_9BACL</name>
<dbReference type="NCBIfam" id="TIGR00229">
    <property type="entry name" value="sensory_box"/>
    <property type="match status" value="1"/>
</dbReference>
<dbReference type="RefSeq" id="WP_172890921.1">
    <property type="nucleotide sequence ID" value="NZ_AP017312.1"/>
</dbReference>
<dbReference type="PROSITE" id="PS50883">
    <property type="entry name" value="EAL"/>
    <property type="match status" value="1"/>
</dbReference>
<dbReference type="Proteomes" id="UP000217696">
    <property type="component" value="Chromosome"/>
</dbReference>
<organism evidence="1 2">
    <name type="scientific">Aneurinibacillus soli</name>
    <dbReference type="NCBI Taxonomy" id="1500254"/>
    <lineage>
        <taxon>Bacteria</taxon>
        <taxon>Bacillati</taxon>
        <taxon>Bacillota</taxon>
        <taxon>Bacilli</taxon>
        <taxon>Bacillales</taxon>
        <taxon>Paenibacillaceae</taxon>
        <taxon>Aneurinibacillus group</taxon>
        <taxon>Aneurinibacillus</taxon>
    </lineage>
</organism>
<dbReference type="PANTHER" id="PTHR44757:SF2">
    <property type="entry name" value="BIOFILM ARCHITECTURE MAINTENANCE PROTEIN MBAA"/>
    <property type="match status" value="1"/>
</dbReference>
<dbReference type="InterPro" id="IPR000014">
    <property type="entry name" value="PAS"/>
</dbReference>
<dbReference type="InterPro" id="IPR000700">
    <property type="entry name" value="PAS-assoc_C"/>
</dbReference>
<dbReference type="Pfam" id="PF00563">
    <property type="entry name" value="EAL"/>
    <property type="match status" value="1"/>
</dbReference>
<gene>
    <name evidence="1" type="primary">cph2_7</name>
    <name evidence="1" type="ORF">CB4_03610</name>
</gene>
<dbReference type="NCBIfam" id="TIGR00254">
    <property type="entry name" value="GGDEF"/>
    <property type="match status" value="1"/>
</dbReference>
<dbReference type="SMART" id="SM00086">
    <property type="entry name" value="PAC"/>
    <property type="match status" value="1"/>
</dbReference>
<dbReference type="Gene3D" id="3.30.450.20">
    <property type="entry name" value="PAS domain"/>
    <property type="match status" value="1"/>
</dbReference>
<dbReference type="Gene3D" id="3.20.20.450">
    <property type="entry name" value="EAL domain"/>
    <property type="match status" value="1"/>
</dbReference>
<dbReference type="Pfam" id="PF13426">
    <property type="entry name" value="PAS_9"/>
    <property type="match status" value="1"/>
</dbReference>
<dbReference type="CDD" id="cd00130">
    <property type="entry name" value="PAS"/>
    <property type="match status" value="1"/>
</dbReference>
<sequence>MIDNSENFIETLVDIKYALDQSSILAVTDANGVITYVNDKFCEISQYSQEELLGKTHRIINAAYHDQNFFGNIWKIISKGGIWRGEIKNKKKDGSFYWVDTIIVPFPKGSLTPTSYVSIRRDITVQKEAEAQVYRLAYYDPLTNLRNRRGFHEFMEEAVEEAENSCSMFATIFIDLDRFKHVNDTLGHKIGDGLLEAIACRMEQHLESESTAVFRIGGDEFTVVWSGMQYEEDARQAALHILELFKAPFDSKGYQITMTPSLGISVYPLHGKDAESLLRRADTAMYCAKDKGENRYEMYTIEMEKEFISRLTIEQELRRALKDNNLYLHYQPKIDIKTGEMLGVEALLRWNHPDFGFIPPDRFIPIAENVGLIIPLGEWVIRTACKQNKKWQDQEYAPFVMSVNLSTLQFKQENLVEMIADALREADLEACWLEIEITESVLINYDREIIKKLNALKAMGIYISIDDFGTGYSSFNHLKNLPIDVVKIDRSFVSGLPNTNDEAIVSAIISMAHALQLKVLAEGVETEHQWDFLRQEGCHEGQGYLFSKPIAADEFEEMLRNKKKEHRSDI</sequence>
<dbReference type="PANTHER" id="PTHR44757">
    <property type="entry name" value="DIGUANYLATE CYCLASE DGCP"/>
    <property type="match status" value="1"/>
</dbReference>
<dbReference type="SUPFAM" id="SSF55073">
    <property type="entry name" value="Nucleotide cyclase"/>
    <property type="match status" value="1"/>
</dbReference>
<dbReference type="CDD" id="cd01949">
    <property type="entry name" value="GGDEF"/>
    <property type="match status" value="1"/>
</dbReference>
<dbReference type="SMART" id="SM00267">
    <property type="entry name" value="GGDEF"/>
    <property type="match status" value="1"/>
</dbReference>
<dbReference type="InterPro" id="IPR029787">
    <property type="entry name" value="Nucleotide_cyclase"/>
</dbReference>
<dbReference type="AlphaFoldDB" id="A0A0U5B425"/>
<dbReference type="InterPro" id="IPR000160">
    <property type="entry name" value="GGDEF_dom"/>
</dbReference>
<protein>
    <submittedName>
        <fullName evidence="1">Phytochrome-like protein cph2</fullName>
    </submittedName>
</protein>
<dbReference type="InterPro" id="IPR035919">
    <property type="entry name" value="EAL_sf"/>
</dbReference>
<evidence type="ECO:0000313" key="2">
    <source>
        <dbReference type="Proteomes" id="UP000217696"/>
    </source>
</evidence>
<dbReference type="InterPro" id="IPR052155">
    <property type="entry name" value="Biofilm_reg_signaling"/>
</dbReference>
<dbReference type="InterPro" id="IPR001610">
    <property type="entry name" value="PAC"/>
</dbReference>
<proteinExistence type="predicted"/>
<reference evidence="1 2" key="1">
    <citation type="submission" date="2015-12" db="EMBL/GenBank/DDBJ databases">
        <title>Genome sequence of Aneurinibacillus soli.</title>
        <authorList>
            <person name="Lee J.S."/>
            <person name="Lee K.C."/>
            <person name="Kim K.K."/>
            <person name="Lee B.W."/>
        </authorList>
    </citation>
    <scope>NUCLEOTIDE SEQUENCE [LARGE SCALE GENOMIC DNA]</scope>
    <source>
        <strain evidence="1 2">CB4</strain>
    </source>
</reference>
<dbReference type="Gene3D" id="3.30.70.270">
    <property type="match status" value="1"/>
</dbReference>
<dbReference type="SUPFAM" id="SSF55785">
    <property type="entry name" value="PYP-like sensor domain (PAS domain)"/>
    <property type="match status" value="1"/>
</dbReference>
<accession>A0A0U5B425</accession>
<dbReference type="SUPFAM" id="SSF141868">
    <property type="entry name" value="EAL domain-like"/>
    <property type="match status" value="1"/>
</dbReference>
<dbReference type="PROSITE" id="PS50112">
    <property type="entry name" value="PAS"/>
    <property type="match status" value="1"/>
</dbReference>
<dbReference type="InterPro" id="IPR035965">
    <property type="entry name" value="PAS-like_dom_sf"/>
</dbReference>
<dbReference type="PROSITE" id="PS50887">
    <property type="entry name" value="GGDEF"/>
    <property type="match status" value="1"/>
</dbReference>
<dbReference type="EMBL" id="AP017312">
    <property type="protein sequence ID" value="BAU29410.1"/>
    <property type="molecule type" value="Genomic_DNA"/>
</dbReference>
<dbReference type="CDD" id="cd01948">
    <property type="entry name" value="EAL"/>
    <property type="match status" value="1"/>
</dbReference>
<dbReference type="SMART" id="SM00052">
    <property type="entry name" value="EAL"/>
    <property type="match status" value="1"/>
</dbReference>
<dbReference type="PROSITE" id="PS50113">
    <property type="entry name" value="PAC"/>
    <property type="match status" value="1"/>
</dbReference>
<evidence type="ECO:0000313" key="1">
    <source>
        <dbReference type="EMBL" id="BAU29410.1"/>
    </source>
</evidence>
<dbReference type="KEGG" id="asoc:CB4_03610"/>
<keyword evidence="2" id="KW-1185">Reference proteome</keyword>
<dbReference type="InterPro" id="IPR043128">
    <property type="entry name" value="Rev_trsase/Diguanyl_cyclase"/>
</dbReference>
<dbReference type="Pfam" id="PF00990">
    <property type="entry name" value="GGDEF"/>
    <property type="match status" value="1"/>
</dbReference>